<protein>
    <submittedName>
        <fullName evidence="1">Uncharacterized protein</fullName>
    </submittedName>
</protein>
<name>S2JRF2_MUCC1</name>
<dbReference type="EMBL" id="KE123899">
    <property type="protein sequence ID" value="EPB92569.1"/>
    <property type="molecule type" value="Genomic_DNA"/>
</dbReference>
<dbReference type="VEuPathDB" id="FungiDB:HMPREF1544_00582"/>
<gene>
    <name evidence="1" type="ORF">HMPREF1544_00582</name>
</gene>
<accession>S2JRF2</accession>
<evidence type="ECO:0000313" key="1">
    <source>
        <dbReference type="EMBL" id="EPB92569.1"/>
    </source>
</evidence>
<keyword evidence="2" id="KW-1185">Reference proteome</keyword>
<proteinExistence type="predicted"/>
<dbReference type="InParanoid" id="S2JRF2"/>
<evidence type="ECO:0000313" key="2">
    <source>
        <dbReference type="Proteomes" id="UP000014254"/>
    </source>
</evidence>
<reference evidence="2" key="1">
    <citation type="submission" date="2013-05" db="EMBL/GenBank/DDBJ databases">
        <title>The Genome sequence of Mucor circinelloides f. circinelloides 1006PhL.</title>
        <authorList>
            <consortium name="The Broad Institute Genomics Platform"/>
            <person name="Cuomo C."/>
            <person name="Earl A."/>
            <person name="Findley K."/>
            <person name="Lee S.C."/>
            <person name="Walker B."/>
            <person name="Young S."/>
            <person name="Zeng Q."/>
            <person name="Gargeya S."/>
            <person name="Fitzgerald M."/>
            <person name="Haas B."/>
            <person name="Abouelleil A."/>
            <person name="Allen A.W."/>
            <person name="Alvarado L."/>
            <person name="Arachchi H.M."/>
            <person name="Berlin A.M."/>
            <person name="Chapman S.B."/>
            <person name="Gainer-Dewar J."/>
            <person name="Goldberg J."/>
            <person name="Griggs A."/>
            <person name="Gujja S."/>
            <person name="Hansen M."/>
            <person name="Howarth C."/>
            <person name="Imamovic A."/>
            <person name="Ireland A."/>
            <person name="Larimer J."/>
            <person name="McCowan C."/>
            <person name="Murphy C."/>
            <person name="Pearson M."/>
            <person name="Poon T.W."/>
            <person name="Priest M."/>
            <person name="Roberts A."/>
            <person name="Saif S."/>
            <person name="Shea T."/>
            <person name="Sisk P."/>
            <person name="Sykes S."/>
            <person name="Wortman J."/>
            <person name="Nusbaum C."/>
            <person name="Birren B."/>
        </authorList>
    </citation>
    <scope>NUCLEOTIDE SEQUENCE [LARGE SCALE GENOMIC DNA]</scope>
    <source>
        <strain evidence="2">1006PhL</strain>
    </source>
</reference>
<organism evidence="1 2">
    <name type="scientific">Mucor circinelloides f. circinelloides (strain 1006PhL)</name>
    <name type="common">Mucormycosis agent</name>
    <name type="synonym">Calyptromyces circinelloides</name>
    <dbReference type="NCBI Taxonomy" id="1220926"/>
    <lineage>
        <taxon>Eukaryota</taxon>
        <taxon>Fungi</taxon>
        <taxon>Fungi incertae sedis</taxon>
        <taxon>Mucoromycota</taxon>
        <taxon>Mucoromycotina</taxon>
        <taxon>Mucoromycetes</taxon>
        <taxon>Mucorales</taxon>
        <taxon>Mucorineae</taxon>
        <taxon>Mucoraceae</taxon>
        <taxon>Mucor</taxon>
    </lineage>
</organism>
<sequence>MQLPTTASKQKRTSQQLVNTASTYGITTTTTTTTTTASLKSYQLPFISEYVVYIILNSSKTSGAISRCFDALCSMSFAMLLFLSGSVLCATSH</sequence>
<dbReference type="AlphaFoldDB" id="S2JRF2"/>
<dbReference type="Proteomes" id="UP000014254">
    <property type="component" value="Unassembled WGS sequence"/>
</dbReference>